<feature type="region of interest" description="Disordered" evidence="1">
    <location>
        <begin position="17"/>
        <end position="52"/>
    </location>
</feature>
<evidence type="ECO:0000313" key="3">
    <source>
        <dbReference type="Proteomes" id="UP000467841"/>
    </source>
</evidence>
<comment type="caution">
    <text evidence="2">The sequence shown here is derived from an EMBL/GenBank/DDBJ whole genome shotgun (WGS) entry which is preliminary data.</text>
</comment>
<dbReference type="AlphaFoldDB" id="A0A6D2JVX2"/>
<sequence length="193" mass="22794">MVSELLWSWNLLKHTNNKENSAARRREEMETANRREERRRGRRRREEIEEEKVVPKERTINIHKPIHMPYLQEEGSKREGGDKRSSQKSMEIKDDAEKASLNGGITERRRTGTIGEPVTQSTEEDVEEKIHAKHNTGTGDTVNRRRRGGDLRMRTGDTVNRRRRGGDLRMRTGYTDNRRRRGGDLRMRTRLHR</sequence>
<proteinExistence type="predicted"/>
<name>A0A6D2JVX2_9BRAS</name>
<protein>
    <submittedName>
        <fullName evidence="2">Uncharacterized protein</fullName>
    </submittedName>
</protein>
<reference evidence="2" key="1">
    <citation type="submission" date="2020-01" db="EMBL/GenBank/DDBJ databases">
        <authorList>
            <person name="Mishra B."/>
        </authorList>
    </citation>
    <scope>NUCLEOTIDE SEQUENCE [LARGE SCALE GENOMIC DNA]</scope>
</reference>
<dbReference type="EMBL" id="CACVBM020001280">
    <property type="protein sequence ID" value="CAA7043468.1"/>
    <property type="molecule type" value="Genomic_DNA"/>
</dbReference>
<keyword evidence="3" id="KW-1185">Reference proteome</keyword>
<evidence type="ECO:0000313" key="2">
    <source>
        <dbReference type="EMBL" id="CAA7043468.1"/>
    </source>
</evidence>
<gene>
    <name evidence="2" type="ORF">MERR_LOCUS30703</name>
</gene>
<evidence type="ECO:0000256" key="1">
    <source>
        <dbReference type="SAM" id="MobiDB-lite"/>
    </source>
</evidence>
<dbReference type="Proteomes" id="UP000467841">
    <property type="component" value="Unassembled WGS sequence"/>
</dbReference>
<feature type="compositionally biased region" description="Basic and acidic residues" evidence="1">
    <location>
        <begin position="74"/>
        <end position="98"/>
    </location>
</feature>
<accession>A0A6D2JVX2</accession>
<feature type="region of interest" description="Disordered" evidence="1">
    <location>
        <begin position="66"/>
        <end position="193"/>
    </location>
</feature>
<feature type="compositionally biased region" description="Basic and acidic residues" evidence="1">
    <location>
        <begin position="21"/>
        <end position="52"/>
    </location>
</feature>
<organism evidence="2 3">
    <name type="scientific">Microthlaspi erraticum</name>
    <dbReference type="NCBI Taxonomy" id="1685480"/>
    <lineage>
        <taxon>Eukaryota</taxon>
        <taxon>Viridiplantae</taxon>
        <taxon>Streptophyta</taxon>
        <taxon>Embryophyta</taxon>
        <taxon>Tracheophyta</taxon>
        <taxon>Spermatophyta</taxon>
        <taxon>Magnoliopsida</taxon>
        <taxon>eudicotyledons</taxon>
        <taxon>Gunneridae</taxon>
        <taxon>Pentapetalae</taxon>
        <taxon>rosids</taxon>
        <taxon>malvids</taxon>
        <taxon>Brassicales</taxon>
        <taxon>Brassicaceae</taxon>
        <taxon>Coluteocarpeae</taxon>
        <taxon>Microthlaspi</taxon>
    </lineage>
</organism>